<reference evidence="3" key="1">
    <citation type="submission" date="2020-01" db="EMBL/GenBank/DDBJ databases">
        <title>Identification and distribution of gene clusters putatively required for synthesis of sphingolipid metabolism inhibitors in phylogenetically diverse species of the filamentous fungus Fusarium.</title>
        <authorList>
            <person name="Kim H.-S."/>
            <person name="Busman M."/>
            <person name="Brown D.W."/>
            <person name="Divon H."/>
            <person name="Uhlig S."/>
            <person name="Proctor R.H."/>
        </authorList>
    </citation>
    <scope>NUCLEOTIDE SEQUENCE</scope>
    <source>
        <strain evidence="3">NRRL 31653</strain>
    </source>
</reference>
<gene>
    <name evidence="3" type="ORF">FAGAP_146</name>
</gene>
<dbReference type="AlphaFoldDB" id="A0A9P5BLM9"/>
<organism evidence="3 4">
    <name type="scientific">Fusarium agapanthi</name>
    <dbReference type="NCBI Taxonomy" id="1803897"/>
    <lineage>
        <taxon>Eukaryota</taxon>
        <taxon>Fungi</taxon>
        <taxon>Dikarya</taxon>
        <taxon>Ascomycota</taxon>
        <taxon>Pezizomycotina</taxon>
        <taxon>Sordariomycetes</taxon>
        <taxon>Hypocreomycetidae</taxon>
        <taxon>Hypocreales</taxon>
        <taxon>Nectriaceae</taxon>
        <taxon>Fusarium</taxon>
        <taxon>Fusarium fujikuroi species complex</taxon>
    </lineage>
</organism>
<protein>
    <submittedName>
        <fullName evidence="3">Uncharacterized protein</fullName>
    </submittedName>
</protein>
<dbReference type="Proteomes" id="UP000737391">
    <property type="component" value="Unassembled WGS sequence"/>
</dbReference>
<proteinExistence type="predicted"/>
<comment type="caution">
    <text evidence="3">The sequence shown here is derived from an EMBL/GenBank/DDBJ whole genome shotgun (WGS) entry which is preliminary data.</text>
</comment>
<feature type="region of interest" description="Disordered" evidence="2">
    <location>
        <begin position="181"/>
        <end position="200"/>
    </location>
</feature>
<evidence type="ECO:0000256" key="2">
    <source>
        <dbReference type="SAM" id="MobiDB-lite"/>
    </source>
</evidence>
<dbReference type="EMBL" id="LUFC02000010">
    <property type="protein sequence ID" value="KAF4503597.1"/>
    <property type="molecule type" value="Genomic_DNA"/>
</dbReference>
<keyword evidence="1" id="KW-0175">Coiled coil</keyword>
<keyword evidence="4" id="KW-1185">Reference proteome</keyword>
<feature type="coiled-coil region" evidence="1">
    <location>
        <begin position="21"/>
        <end position="76"/>
    </location>
</feature>
<evidence type="ECO:0000313" key="3">
    <source>
        <dbReference type="EMBL" id="KAF4503597.1"/>
    </source>
</evidence>
<evidence type="ECO:0000256" key="1">
    <source>
        <dbReference type="SAM" id="Coils"/>
    </source>
</evidence>
<name>A0A9P5BLM9_9HYPO</name>
<feature type="compositionally biased region" description="Basic and acidic residues" evidence="2">
    <location>
        <begin position="185"/>
        <end position="199"/>
    </location>
</feature>
<accession>A0A9P5BLM9</accession>
<dbReference type="OrthoDB" id="5080924at2759"/>
<evidence type="ECO:0000313" key="4">
    <source>
        <dbReference type="Proteomes" id="UP000737391"/>
    </source>
</evidence>
<sequence length="234" mass="28159">MSERKVIVVEVASSLKEDDEQHSLEEQIDLAESRIEDLRDEMKELDERTHKLDRKTEKLKKSNERFEGVLNRAQHERASRRALLDGLEKLKQGEKTCLKNEKQLLKMDLKSLGLRKEMREWEVYREELKTSQEEMKFDEWMRREEGLRYEDWKKMDGLGIKMRGSFHQGAFNIPGRARIKVKKQTSRDKQEQRRWKPEKALNPARENIRDLWKKIIEVEKEIDKLNEAKKILEE</sequence>